<dbReference type="PROSITE" id="PS00356">
    <property type="entry name" value="HTH_LACI_1"/>
    <property type="match status" value="1"/>
</dbReference>
<dbReference type="GO" id="GO:0003700">
    <property type="term" value="F:DNA-binding transcription factor activity"/>
    <property type="evidence" value="ECO:0007669"/>
    <property type="project" value="TreeGrafter"/>
</dbReference>
<comment type="caution">
    <text evidence="5">The sequence shown here is derived from an EMBL/GenBank/DDBJ whole genome shotgun (WGS) entry which is preliminary data.</text>
</comment>
<evidence type="ECO:0000256" key="3">
    <source>
        <dbReference type="ARBA" id="ARBA00023163"/>
    </source>
</evidence>
<accession>G9WQZ5</accession>
<feature type="domain" description="HTH lacI-type" evidence="4">
    <location>
        <begin position="2"/>
        <end position="57"/>
    </location>
</feature>
<name>G9WQZ5_9FIRM</name>
<dbReference type="InterPro" id="IPR010982">
    <property type="entry name" value="Lambda_DNA-bd_dom_sf"/>
</dbReference>
<dbReference type="EMBL" id="AFZD01000001">
    <property type="protein sequence ID" value="EHL14439.1"/>
    <property type="molecule type" value="Genomic_DNA"/>
</dbReference>
<dbReference type="InterPro" id="IPR046335">
    <property type="entry name" value="LacI/GalR-like_sensor"/>
</dbReference>
<dbReference type="PANTHER" id="PTHR30146">
    <property type="entry name" value="LACI-RELATED TRANSCRIPTIONAL REPRESSOR"/>
    <property type="match status" value="1"/>
</dbReference>
<dbReference type="CDD" id="cd01392">
    <property type="entry name" value="HTH_LacI"/>
    <property type="match status" value="1"/>
</dbReference>
<organism evidence="5 6">
    <name type="scientific">Oribacterium asaccharolyticum ACB7</name>
    <dbReference type="NCBI Taxonomy" id="796944"/>
    <lineage>
        <taxon>Bacteria</taxon>
        <taxon>Bacillati</taxon>
        <taxon>Bacillota</taxon>
        <taxon>Clostridia</taxon>
        <taxon>Lachnospirales</taxon>
        <taxon>Lachnospiraceae</taxon>
        <taxon>Oribacterium</taxon>
    </lineage>
</organism>
<dbReference type="PATRIC" id="fig|796944.3.peg.4"/>
<gene>
    <name evidence="5" type="ORF">HMPREF9624_00004</name>
</gene>
<keyword evidence="6" id="KW-1185">Reference proteome</keyword>
<dbReference type="CDD" id="cd06267">
    <property type="entry name" value="PBP1_LacI_sugar_binding-like"/>
    <property type="match status" value="1"/>
</dbReference>
<dbReference type="SUPFAM" id="SSF47413">
    <property type="entry name" value="lambda repressor-like DNA-binding domains"/>
    <property type="match status" value="1"/>
</dbReference>
<keyword evidence="3" id="KW-0804">Transcription</keyword>
<evidence type="ECO:0000313" key="5">
    <source>
        <dbReference type="EMBL" id="EHL14439.1"/>
    </source>
</evidence>
<protein>
    <recommendedName>
        <fullName evidence="4">HTH lacI-type domain-containing protein</fullName>
    </recommendedName>
</protein>
<dbReference type="GO" id="GO:0000976">
    <property type="term" value="F:transcription cis-regulatory region binding"/>
    <property type="evidence" value="ECO:0007669"/>
    <property type="project" value="TreeGrafter"/>
</dbReference>
<keyword evidence="2" id="KW-0238">DNA-binding</keyword>
<evidence type="ECO:0000256" key="1">
    <source>
        <dbReference type="ARBA" id="ARBA00023015"/>
    </source>
</evidence>
<dbReference type="Pfam" id="PF13377">
    <property type="entry name" value="Peripla_BP_3"/>
    <property type="match status" value="1"/>
</dbReference>
<dbReference type="InterPro" id="IPR028082">
    <property type="entry name" value="Peripla_BP_I"/>
</dbReference>
<evidence type="ECO:0000313" key="6">
    <source>
        <dbReference type="Proteomes" id="UP000003527"/>
    </source>
</evidence>
<proteinExistence type="predicted"/>
<dbReference type="RefSeq" id="WP_009535956.1">
    <property type="nucleotide sequence ID" value="NZ_JH414504.1"/>
</dbReference>
<evidence type="ECO:0000259" key="4">
    <source>
        <dbReference type="PROSITE" id="PS50932"/>
    </source>
</evidence>
<sequence length="343" mass="39227">MVRIKDIAKLANVSPSTVSNVIHKRKEKVSPEIYNRVEKILEEEQYVTHMGARMLSAKGSRLVALILAYKRIEKESIVEDPFVSSVIGAVQLALQEKGYFLLLYSNPDMEDCVKISREWNVDGIILLGAKREGYYKMKNSLSVPVVSIDTPFSATDAEYTNIGLEDFEAAKEMTRYLFSMGHRKIAFFSLTEGGELLEKHYIDSERYRGFKEAMEEEGLVAEGWHNLSFVEEIRKKQYFSFYEENFFHATALFFTADIMALEMMRFCMDRGISIPEKLSVVGFDGIKAGRCMHPMLTTMEQDSAEKGRKAVKELLFLLEEGKGDYKNIRLPVHLFIGETVARI</sequence>
<dbReference type="HOGENOM" id="CLU_037628_6_2_9"/>
<dbReference type="Gene3D" id="1.10.260.40">
    <property type="entry name" value="lambda repressor-like DNA-binding domains"/>
    <property type="match status" value="1"/>
</dbReference>
<dbReference type="SMART" id="SM00354">
    <property type="entry name" value="HTH_LACI"/>
    <property type="match status" value="1"/>
</dbReference>
<reference evidence="5 6" key="1">
    <citation type="submission" date="2011-08" db="EMBL/GenBank/DDBJ databases">
        <title>The Genome Sequence of Oribacterium sp. ACB7.</title>
        <authorList>
            <consortium name="The Broad Institute Genome Sequencing Platform"/>
            <person name="Earl A."/>
            <person name="Ward D."/>
            <person name="Feldgarden M."/>
            <person name="Gevers D."/>
            <person name="Sizova M."/>
            <person name="Hazen A."/>
            <person name="Epstein S."/>
            <person name="Young S.K."/>
            <person name="Zeng Q."/>
            <person name="Gargeya S."/>
            <person name="Fitzgerald M."/>
            <person name="Haas B."/>
            <person name="Abouelleil A."/>
            <person name="Alvarado L."/>
            <person name="Arachchi H.M."/>
            <person name="Berlin A."/>
            <person name="Brown A."/>
            <person name="Chapman S.B."/>
            <person name="Chen Z."/>
            <person name="Dunbar C."/>
            <person name="Freedman E."/>
            <person name="Gearin G."/>
            <person name="Gellesch M."/>
            <person name="Goldberg J."/>
            <person name="Griggs A."/>
            <person name="Gujja S."/>
            <person name="Heiman D."/>
            <person name="Howarth C."/>
            <person name="Larson L."/>
            <person name="Lui A."/>
            <person name="MacDonald P.J.P."/>
            <person name="Montmayeur A."/>
            <person name="Murphy C."/>
            <person name="Neiman D."/>
            <person name="Pearson M."/>
            <person name="Priest M."/>
            <person name="Roberts A."/>
            <person name="Saif S."/>
            <person name="Shea T."/>
            <person name="Shenoy N."/>
            <person name="Sisk P."/>
            <person name="Stolte C."/>
            <person name="Sykes S."/>
            <person name="Wortman J."/>
            <person name="Nusbaum C."/>
            <person name="Birren B."/>
        </authorList>
    </citation>
    <scope>NUCLEOTIDE SEQUENCE [LARGE SCALE GENOMIC DNA]</scope>
    <source>
        <strain evidence="5 6">ACB7</strain>
    </source>
</reference>
<dbReference type="AlphaFoldDB" id="G9WQZ5"/>
<keyword evidence="1" id="KW-0805">Transcription regulation</keyword>
<evidence type="ECO:0000256" key="2">
    <source>
        <dbReference type="ARBA" id="ARBA00023125"/>
    </source>
</evidence>
<dbReference type="Proteomes" id="UP000003527">
    <property type="component" value="Unassembled WGS sequence"/>
</dbReference>
<dbReference type="SUPFAM" id="SSF53822">
    <property type="entry name" value="Periplasmic binding protein-like I"/>
    <property type="match status" value="1"/>
</dbReference>
<dbReference type="Pfam" id="PF00356">
    <property type="entry name" value="LacI"/>
    <property type="match status" value="1"/>
</dbReference>
<dbReference type="PROSITE" id="PS50932">
    <property type="entry name" value="HTH_LACI_2"/>
    <property type="match status" value="1"/>
</dbReference>
<dbReference type="Gene3D" id="3.40.50.2300">
    <property type="match status" value="2"/>
</dbReference>
<dbReference type="PANTHER" id="PTHR30146:SF24">
    <property type="entry name" value="XYLOSE OPERON REGULATORY PROTEIN"/>
    <property type="match status" value="1"/>
</dbReference>
<dbReference type="InterPro" id="IPR000843">
    <property type="entry name" value="HTH_LacI"/>
</dbReference>